<feature type="transmembrane region" description="Helical" evidence="8">
    <location>
        <begin position="359"/>
        <end position="385"/>
    </location>
</feature>
<organism evidence="9 10">
    <name type="scientific">Paraglaciecola psychrophila 170</name>
    <dbReference type="NCBI Taxonomy" id="1129794"/>
    <lineage>
        <taxon>Bacteria</taxon>
        <taxon>Pseudomonadati</taxon>
        <taxon>Pseudomonadota</taxon>
        <taxon>Gammaproteobacteria</taxon>
        <taxon>Alteromonadales</taxon>
        <taxon>Alteromonadaceae</taxon>
        <taxon>Paraglaciecola</taxon>
    </lineage>
</organism>
<feature type="transmembrane region" description="Helical" evidence="8">
    <location>
        <begin position="244"/>
        <end position="266"/>
    </location>
</feature>
<dbReference type="InterPro" id="IPR036458">
    <property type="entry name" value="Na:dicarbo_symporter_sf"/>
</dbReference>
<feature type="transmembrane region" description="Helical" evidence="8">
    <location>
        <begin position="287"/>
        <end position="307"/>
    </location>
</feature>
<evidence type="ECO:0000256" key="2">
    <source>
        <dbReference type="ARBA" id="ARBA00022448"/>
    </source>
</evidence>
<keyword evidence="6 8" id="KW-1133">Transmembrane helix</keyword>
<dbReference type="GO" id="GO:0005886">
    <property type="term" value="C:plasma membrane"/>
    <property type="evidence" value="ECO:0007669"/>
    <property type="project" value="UniProtKB-SubCell"/>
</dbReference>
<evidence type="ECO:0000256" key="7">
    <source>
        <dbReference type="ARBA" id="ARBA00023136"/>
    </source>
</evidence>
<evidence type="ECO:0000256" key="6">
    <source>
        <dbReference type="ARBA" id="ARBA00022989"/>
    </source>
</evidence>
<accession>K6ZJR5</accession>
<feature type="transmembrane region" description="Helical" evidence="8">
    <location>
        <begin position="213"/>
        <end position="238"/>
    </location>
</feature>
<sequence length="457" mass="48644">MTTSTNVSSQKPDSQKLGLTARIFIGMITGIIIGALLQWLFDDSGDFSFNVFGLHVSTYALLIEGIFNIVGSIFIASLKMLVVPLVFVSLVCGTSSLSDPSKLGRLGGKSILLYVVTTAIAISLAVSFALLVAPGEGLNLTTESTYVAKEAPSLGQVIINMMPTNPINAMAEGNMLQIIVFAVLFGIAMAMTGDTGKRLTAVFEDLSTVIMKLVTILMNLAPYGVFVLMAKLFATIGFETIASLLKYFLLVVFVLFVHAFVSYPIILKVLSGLSPIVLFRKMRDAAIFAFSTSSSSATLPITMETAIKKLGVKRSVASFTIPLGSTINMDGTAIMQGVATVFIAQVYSVDLSLGDYMMVILTATLASIGTAGVPGVGLIMLAMVLQQVNLPVEGIALIIGVDRLLDMTRTAVNVTGDCMVACIVGKSENELDIHVYNDPDAGLKDEEVDFEHLDKNS</sequence>
<keyword evidence="5" id="KW-0769">Symport</keyword>
<dbReference type="GO" id="GO:0006835">
    <property type="term" value="P:dicarboxylic acid transport"/>
    <property type="evidence" value="ECO:0007669"/>
    <property type="project" value="TreeGrafter"/>
</dbReference>
<dbReference type="InterPro" id="IPR001991">
    <property type="entry name" value="Na-dicarboxylate_symporter"/>
</dbReference>
<dbReference type="FunFam" id="1.10.3860.10:FF:000001">
    <property type="entry name" value="C4-dicarboxylate transport protein"/>
    <property type="match status" value="1"/>
</dbReference>
<keyword evidence="2" id="KW-0813">Transport</keyword>
<dbReference type="eggNOG" id="COG1301">
    <property type="taxonomic scope" value="Bacteria"/>
</dbReference>
<dbReference type="EMBL" id="CP003837">
    <property type="protein sequence ID" value="AGH44859.1"/>
    <property type="molecule type" value="Genomic_DNA"/>
</dbReference>
<dbReference type="Pfam" id="PF00375">
    <property type="entry name" value="SDF"/>
    <property type="match status" value="1"/>
</dbReference>
<feature type="transmembrane region" description="Helical" evidence="8">
    <location>
        <begin position="21"/>
        <end position="41"/>
    </location>
</feature>
<proteinExistence type="predicted"/>
<dbReference type="PANTHER" id="PTHR42865:SF7">
    <property type="entry name" value="PROTON_GLUTAMATE-ASPARTATE SYMPORTER"/>
    <property type="match status" value="1"/>
</dbReference>
<feature type="transmembrane region" description="Helical" evidence="8">
    <location>
        <begin position="327"/>
        <end position="347"/>
    </location>
</feature>
<keyword evidence="3" id="KW-1003">Cell membrane</keyword>
<feature type="transmembrane region" description="Helical" evidence="8">
    <location>
        <begin position="111"/>
        <end position="133"/>
    </location>
</feature>
<evidence type="ECO:0000256" key="3">
    <source>
        <dbReference type="ARBA" id="ARBA00022475"/>
    </source>
</evidence>
<protein>
    <submittedName>
        <fullName evidence="9">Sodium:dicarboxylate symporter</fullName>
    </submittedName>
</protein>
<dbReference type="STRING" id="1129794.C427_2750"/>
<dbReference type="HOGENOM" id="CLU_019375_7_1_6"/>
<name>K6ZJR5_9ALTE</name>
<keyword evidence="4 8" id="KW-0812">Transmembrane</keyword>
<feature type="transmembrane region" description="Helical" evidence="8">
    <location>
        <begin position="175"/>
        <end position="192"/>
    </location>
</feature>
<keyword evidence="7 8" id="KW-0472">Membrane</keyword>
<dbReference type="Gene3D" id="1.10.3860.10">
    <property type="entry name" value="Sodium:dicarboxylate symporter"/>
    <property type="match status" value="1"/>
</dbReference>
<dbReference type="SUPFAM" id="SSF118215">
    <property type="entry name" value="Proton glutamate symport protein"/>
    <property type="match status" value="1"/>
</dbReference>
<dbReference type="AlphaFoldDB" id="K6ZJR5"/>
<dbReference type="OrthoDB" id="9766690at2"/>
<evidence type="ECO:0000256" key="1">
    <source>
        <dbReference type="ARBA" id="ARBA00004651"/>
    </source>
</evidence>
<dbReference type="PANTHER" id="PTHR42865">
    <property type="entry name" value="PROTON/GLUTAMATE-ASPARTATE SYMPORTER"/>
    <property type="match status" value="1"/>
</dbReference>
<dbReference type="PRINTS" id="PR00173">
    <property type="entry name" value="EDTRNSPORT"/>
</dbReference>
<comment type="subcellular location">
    <subcellularLocation>
        <location evidence="1">Cell membrane</location>
        <topology evidence="1">Multi-pass membrane protein</topology>
    </subcellularLocation>
</comment>
<evidence type="ECO:0000256" key="5">
    <source>
        <dbReference type="ARBA" id="ARBA00022847"/>
    </source>
</evidence>
<feature type="transmembrane region" description="Helical" evidence="8">
    <location>
        <begin position="61"/>
        <end position="90"/>
    </location>
</feature>
<evidence type="ECO:0000313" key="10">
    <source>
        <dbReference type="Proteomes" id="UP000011864"/>
    </source>
</evidence>
<dbReference type="KEGG" id="gps:C427_2750"/>
<dbReference type="RefSeq" id="WP_007635406.1">
    <property type="nucleotide sequence ID" value="NC_020514.1"/>
</dbReference>
<keyword evidence="10" id="KW-1185">Reference proteome</keyword>
<gene>
    <name evidence="9" type="ORF">C427_2750</name>
</gene>
<dbReference type="Proteomes" id="UP000011864">
    <property type="component" value="Chromosome"/>
</dbReference>
<evidence type="ECO:0000256" key="8">
    <source>
        <dbReference type="SAM" id="Phobius"/>
    </source>
</evidence>
<dbReference type="GO" id="GO:0015293">
    <property type="term" value="F:symporter activity"/>
    <property type="evidence" value="ECO:0007669"/>
    <property type="project" value="UniProtKB-KW"/>
</dbReference>
<reference evidence="9 10" key="1">
    <citation type="journal article" date="2013" name="Genome Announc.">
        <title>Complete Genome Sequence of Glaciecola psychrophila Strain 170T.</title>
        <authorList>
            <person name="Yin J."/>
            <person name="Chen J."/>
            <person name="Liu G."/>
            <person name="Yu Y."/>
            <person name="Song L."/>
            <person name="Wang X."/>
            <person name="Qu X."/>
        </authorList>
    </citation>
    <scope>NUCLEOTIDE SEQUENCE [LARGE SCALE GENOMIC DNA]</scope>
    <source>
        <strain evidence="9 10">170</strain>
    </source>
</reference>
<evidence type="ECO:0000313" key="9">
    <source>
        <dbReference type="EMBL" id="AGH44859.1"/>
    </source>
</evidence>
<dbReference type="PATRIC" id="fig|1129794.4.peg.2734"/>
<evidence type="ECO:0000256" key="4">
    <source>
        <dbReference type="ARBA" id="ARBA00022692"/>
    </source>
</evidence>